<dbReference type="Gene3D" id="6.10.250.690">
    <property type="match status" value="1"/>
</dbReference>
<evidence type="ECO:0000313" key="11">
    <source>
        <dbReference type="Proteomes" id="UP000824145"/>
    </source>
</evidence>
<dbReference type="PROSITE" id="PS51755">
    <property type="entry name" value="OMPR_PHOB"/>
    <property type="match status" value="1"/>
</dbReference>
<dbReference type="Pfam" id="PF00072">
    <property type="entry name" value="Response_reg"/>
    <property type="match status" value="1"/>
</dbReference>
<feature type="DNA-binding region" description="OmpR/PhoB-type" evidence="7">
    <location>
        <begin position="129"/>
        <end position="226"/>
    </location>
</feature>
<evidence type="ECO:0000313" key="10">
    <source>
        <dbReference type="EMBL" id="HIU63353.1"/>
    </source>
</evidence>
<evidence type="ECO:0000256" key="7">
    <source>
        <dbReference type="PROSITE-ProRule" id="PRU01091"/>
    </source>
</evidence>
<dbReference type="Pfam" id="PF00486">
    <property type="entry name" value="Trans_reg_C"/>
    <property type="match status" value="1"/>
</dbReference>
<dbReference type="InterPro" id="IPR039420">
    <property type="entry name" value="WalR-like"/>
</dbReference>
<dbReference type="InterPro" id="IPR001867">
    <property type="entry name" value="OmpR/PhoB-type_DNA-bd"/>
</dbReference>
<reference evidence="10" key="1">
    <citation type="submission" date="2020-10" db="EMBL/GenBank/DDBJ databases">
        <authorList>
            <person name="Gilroy R."/>
        </authorList>
    </citation>
    <scope>NUCLEOTIDE SEQUENCE</scope>
    <source>
        <strain evidence="10">9366</strain>
    </source>
</reference>
<dbReference type="SMART" id="SM00862">
    <property type="entry name" value="Trans_reg_C"/>
    <property type="match status" value="1"/>
</dbReference>
<organism evidence="10 11">
    <name type="scientific">Candidatus Caccalectryoclostridium excrementigallinarum</name>
    <dbReference type="NCBI Taxonomy" id="2840710"/>
    <lineage>
        <taxon>Bacteria</taxon>
        <taxon>Bacillati</taxon>
        <taxon>Bacillota</taxon>
        <taxon>Clostridia</taxon>
        <taxon>Christensenellales</taxon>
        <taxon>Christensenellaceae</taxon>
        <taxon>Christensenellaceae incertae sedis</taxon>
        <taxon>Candidatus Caccalectryoclostridium</taxon>
    </lineage>
</organism>
<dbReference type="PROSITE" id="PS50110">
    <property type="entry name" value="RESPONSE_REGULATORY"/>
    <property type="match status" value="1"/>
</dbReference>
<evidence type="ECO:0000259" key="8">
    <source>
        <dbReference type="PROSITE" id="PS50110"/>
    </source>
</evidence>
<dbReference type="GO" id="GO:0032993">
    <property type="term" value="C:protein-DNA complex"/>
    <property type="evidence" value="ECO:0007669"/>
    <property type="project" value="TreeGrafter"/>
</dbReference>
<dbReference type="CDD" id="cd17574">
    <property type="entry name" value="REC_OmpR"/>
    <property type="match status" value="1"/>
</dbReference>
<feature type="domain" description="OmpR/PhoB-type" evidence="9">
    <location>
        <begin position="129"/>
        <end position="226"/>
    </location>
</feature>
<dbReference type="Gene3D" id="3.40.50.2300">
    <property type="match status" value="1"/>
</dbReference>
<dbReference type="InterPro" id="IPR011006">
    <property type="entry name" value="CheY-like_superfamily"/>
</dbReference>
<evidence type="ECO:0000259" key="9">
    <source>
        <dbReference type="PROSITE" id="PS51755"/>
    </source>
</evidence>
<proteinExistence type="predicted"/>
<accession>A0A9D1SKU9</accession>
<evidence type="ECO:0000256" key="5">
    <source>
        <dbReference type="ARBA" id="ARBA00024867"/>
    </source>
</evidence>
<keyword evidence="4" id="KW-0804">Transcription</keyword>
<dbReference type="GO" id="GO:0006355">
    <property type="term" value="P:regulation of DNA-templated transcription"/>
    <property type="evidence" value="ECO:0007669"/>
    <property type="project" value="InterPro"/>
</dbReference>
<evidence type="ECO:0000256" key="3">
    <source>
        <dbReference type="ARBA" id="ARBA00023125"/>
    </source>
</evidence>
<dbReference type="GO" id="GO:0000976">
    <property type="term" value="F:transcription cis-regulatory region binding"/>
    <property type="evidence" value="ECO:0007669"/>
    <property type="project" value="TreeGrafter"/>
</dbReference>
<keyword evidence="6" id="KW-0597">Phosphoprotein</keyword>
<keyword evidence="2" id="KW-0805">Transcription regulation</keyword>
<keyword evidence="3 7" id="KW-0238">DNA-binding</keyword>
<evidence type="ECO:0000256" key="6">
    <source>
        <dbReference type="PROSITE-ProRule" id="PRU00169"/>
    </source>
</evidence>
<feature type="modified residue" description="4-aspartylphosphate" evidence="6">
    <location>
        <position position="54"/>
    </location>
</feature>
<evidence type="ECO:0000256" key="2">
    <source>
        <dbReference type="ARBA" id="ARBA00023015"/>
    </source>
</evidence>
<dbReference type="PANTHER" id="PTHR48111:SF2">
    <property type="entry name" value="RESPONSE REGULATOR SAER"/>
    <property type="match status" value="1"/>
</dbReference>
<dbReference type="GO" id="GO:0000156">
    <property type="term" value="F:phosphorelay response regulator activity"/>
    <property type="evidence" value="ECO:0007669"/>
    <property type="project" value="TreeGrafter"/>
</dbReference>
<dbReference type="SMART" id="SM00448">
    <property type="entry name" value="REC"/>
    <property type="match status" value="1"/>
</dbReference>
<dbReference type="EMBL" id="DVNJ01000032">
    <property type="protein sequence ID" value="HIU63353.1"/>
    <property type="molecule type" value="Genomic_DNA"/>
</dbReference>
<gene>
    <name evidence="10" type="ORF">IAB07_06270</name>
</gene>
<dbReference type="InterPro" id="IPR036388">
    <property type="entry name" value="WH-like_DNA-bd_sf"/>
</dbReference>
<comment type="caution">
    <text evidence="10">The sequence shown here is derived from an EMBL/GenBank/DDBJ whole genome shotgun (WGS) entry which is preliminary data.</text>
</comment>
<dbReference type="CDD" id="cd00383">
    <property type="entry name" value="trans_reg_C"/>
    <property type="match status" value="1"/>
</dbReference>
<dbReference type="SUPFAM" id="SSF52172">
    <property type="entry name" value="CheY-like"/>
    <property type="match status" value="1"/>
</dbReference>
<dbReference type="Proteomes" id="UP000824145">
    <property type="component" value="Unassembled WGS sequence"/>
</dbReference>
<reference evidence="10" key="2">
    <citation type="journal article" date="2021" name="PeerJ">
        <title>Extensive microbial diversity within the chicken gut microbiome revealed by metagenomics and culture.</title>
        <authorList>
            <person name="Gilroy R."/>
            <person name="Ravi A."/>
            <person name="Getino M."/>
            <person name="Pursley I."/>
            <person name="Horton D.L."/>
            <person name="Alikhan N.F."/>
            <person name="Baker D."/>
            <person name="Gharbi K."/>
            <person name="Hall N."/>
            <person name="Watson M."/>
            <person name="Adriaenssens E.M."/>
            <person name="Foster-Nyarko E."/>
            <person name="Jarju S."/>
            <person name="Secka A."/>
            <person name="Antonio M."/>
            <person name="Oren A."/>
            <person name="Chaudhuri R.R."/>
            <person name="La Ragione R."/>
            <person name="Hildebrand F."/>
            <person name="Pallen M.J."/>
        </authorList>
    </citation>
    <scope>NUCLEOTIDE SEQUENCE</scope>
    <source>
        <strain evidence="10">9366</strain>
    </source>
</reference>
<dbReference type="InterPro" id="IPR001789">
    <property type="entry name" value="Sig_transdc_resp-reg_receiver"/>
</dbReference>
<feature type="domain" description="Response regulatory" evidence="8">
    <location>
        <begin position="5"/>
        <end position="118"/>
    </location>
</feature>
<dbReference type="AlphaFoldDB" id="A0A9D1SKU9"/>
<protein>
    <recommendedName>
        <fullName evidence="1">Stage 0 sporulation protein A homolog</fullName>
    </recommendedName>
</protein>
<evidence type="ECO:0000256" key="1">
    <source>
        <dbReference type="ARBA" id="ARBA00018672"/>
    </source>
</evidence>
<sequence length="227" mass="26215">MENKKILVAEDNTEMSDMVRNYLLKAGHSVYQAFDGLQAIDLAKAVKPDLILLDIMMPICDGFEVCETVRKYMNVPIIIISALVDEDTKMRMFDLGADDYMTKPFSFKEMVMRVNAQLRRYYEFSPVKQTRRTYGRLSISSDRFEVKVDGEEINLSSTEFRLLDFLTSNENRIMTKQQIIDAVWGEEDYIDENTVAVTISRLRDKLNKLGVNGIATVWGFGYKWQAL</sequence>
<dbReference type="GO" id="GO:0005829">
    <property type="term" value="C:cytosol"/>
    <property type="evidence" value="ECO:0007669"/>
    <property type="project" value="TreeGrafter"/>
</dbReference>
<comment type="function">
    <text evidence="5">May play the central regulatory role in sporulation. It may be an element of the effector pathway responsible for the activation of sporulation genes in response to nutritional stress. Spo0A may act in concert with spo0H (a sigma factor) to control the expression of some genes that are critical to the sporulation process.</text>
</comment>
<dbReference type="PANTHER" id="PTHR48111">
    <property type="entry name" value="REGULATOR OF RPOS"/>
    <property type="match status" value="1"/>
</dbReference>
<evidence type="ECO:0000256" key="4">
    <source>
        <dbReference type="ARBA" id="ARBA00023163"/>
    </source>
</evidence>
<dbReference type="Gene3D" id="1.10.10.10">
    <property type="entry name" value="Winged helix-like DNA-binding domain superfamily/Winged helix DNA-binding domain"/>
    <property type="match status" value="1"/>
</dbReference>
<name>A0A9D1SKU9_9FIRM</name>